<dbReference type="GeneID" id="28894029"/>
<proteinExistence type="predicted"/>
<organism evidence="2 3">
    <name type="scientific">Xylona heveae (strain CBS 132557 / TC161)</name>
    <dbReference type="NCBI Taxonomy" id="1328760"/>
    <lineage>
        <taxon>Eukaryota</taxon>
        <taxon>Fungi</taxon>
        <taxon>Dikarya</taxon>
        <taxon>Ascomycota</taxon>
        <taxon>Pezizomycotina</taxon>
        <taxon>Xylonomycetes</taxon>
        <taxon>Xylonales</taxon>
        <taxon>Xylonaceae</taxon>
        <taxon>Xylona</taxon>
    </lineage>
</organism>
<name>A0A165H8I0_XYLHT</name>
<feature type="transmembrane region" description="Helical" evidence="1">
    <location>
        <begin position="57"/>
        <end position="82"/>
    </location>
</feature>
<reference evidence="2 3" key="1">
    <citation type="journal article" date="2016" name="Fungal Biol.">
        <title>The genome of Xylona heveae provides a window into fungal endophytism.</title>
        <authorList>
            <person name="Gazis R."/>
            <person name="Kuo A."/>
            <person name="Riley R."/>
            <person name="LaButti K."/>
            <person name="Lipzen A."/>
            <person name="Lin J."/>
            <person name="Amirebrahimi M."/>
            <person name="Hesse C.N."/>
            <person name="Spatafora J.W."/>
            <person name="Henrissat B."/>
            <person name="Hainaut M."/>
            <person name="Grigoriev I.V."/>
            <person name="Hibbett D.S."/>
        </authorList>
    </citation>
    <scope>NUCLEOTIDE SEQUENCE [LARGE SCALE GENOMIC DNA]</scope>
    <source>
        <strain evidence="2 3">TC161</strain>
    </source>
</reference>
<protein>
    <submittedName>
        <fullName evidence="2">Uncharacterized protein</fullName>
    </submittedName>
</protein>
<keyword evidence="3" id="KW-1185">Reference proteome</keyword>
<keyword evidence="1" id="KW-0472">Membrane</keyword>
<dbReference type="OrthoDB" id="10631962at2759"/>
<evidence type="ECO:0000256" key="1">
    <source>
        <dbReference type="SAM" id="Phobius"/>
    </source>
</evidence>
<dbReference type="InParanoid" id="A0A165H8I0"/>
<dbReference type="Proteomes" id="UP000076632">
    <property type="component" value="Unassembled WGS sequence"/>
</dbReference>
<keyword evidence="1" id="KW-1133">Transmembrane helix</keyword>
<dbReference type="EMBL" id="KV407457">
    <property type="protein sequence ID" value="KZF23133.1"/>
    <property type="molecule type" value="Genomic_DNA"/>
</dbReference>
<keyword evidence="1" id="KW-0812">Transmembrane</keyword>
<dbReference type="AlphaFoldDB" id="A0A165H8I0"/>
<dbReference type="RefSeq" id="XP_018188688.1">
    <property type="nucleotide sequence ID" value="XM_018328892.1"/>
</dbReference>
<accession>A0A165H8I0</accession>
<evidence type="ECO:0000313" key="3">
    <source>
        <dbReference type="Proteomes" id="UP000076632"/>
    </source>
</evidence>
<evidence type="ECO:0000313" key="2">
    <source>
        <dbReference type="EMBL" id="KZF23133.1"/>
    </source>
</evidence>
<gene>
    <name evidence="2" type="ORF">L228DRAFT_105000</name>
</gene>
<sequence length="178" mass="19532">MPSIPSHCFLFVQQLHLQLASVLVPRLIDNAASFRFPFLWSPDLDGPPATLRPVFQIVPLIAPLTGLVLFLALLSLVVPLLLDQLSLVSPPIELSLRSKYLAHHFCLRAASVGLFQTRVQSLILKLQTAASASSSILMSVDSRLSRTCLRFPARVENISRSQLSSVHTGDLTRPAENS</sequence>